<feature type="domain" description="Class II aldolase/adducin N-terminal" evidence="3">
    <location>
        <begin position="11"/>
        <end position="186"/>
    </location>
</feature>
<keyword evidence="5" id="KW-1185">Reference proteome</keyword>
<keyword evidence="1" id="KW-0479">Metal-binding</keyword>
<evidence type="ECO:0000313" key="4">
    <source>
        <dbReference type="EMBL" id="KDA01803.1"/>
    </source>
</evidence>
<evidence type="ECO:0000256" key="1">
    <source>
        <dbReference type="ARBA" id="ARBA00022723"/>
    </source>
</evidence>
<reference evidence="4 5" key="1">
    <citation type="journal article" date="2014" name="Antonie Van Leeuwenhoek">
        <title>Hyphomonas beringensis sp. nov. and Hyphomonas chukchiensis sp. nov., isolated from surface seawater of the Bering Sea and Chukchi Sea.</title>
        <authorList>
            <person name="Li C."/>
            <person name="Lai Q."/>
            <person name="Li G."/>
            <person name="Dong C."/>
            <person name="Wang J."/>
            <person name="Liao Y."/>
            <person name="Shao Z."/>
        </authorList>
    </citation>
    <scope>NUCLEOTIDE SEQUENCE [LARGE SCALE GENOMIC DNA]</scope>
    <source>
        <strain evidence="4 5">SCH89</strain>
    </source>
</reference>
<dbReference type="InterPro" id="IPR050197">
    <property type="entry name" value="Aldolase_class_II_sugar_metab"/>
</dbReference>
<accession>A0A059G5R1</accession>
<comment type="caution">
    <text evidence="4">The sequence shown here is derived from an EMBL/GenBank/DDBJ whole genome shotgun (WGS) entry which is preliminary data.</text>
</comment>
<dbReference type="AlphaFoldDB" id="A0A059G5R1"/>
<dbReference type="GO" id="GO:0046872">
    <property type="term" value="F:metal ion binding"/>
    <property type="evidence" value="ECO:0007669"/>
    <property type="project" value="UniProtKB-KW"/>
</dbReference>
<dbReference type="InterPro" id="IPR036409">
    <property type="entry name" value="Aldolase_II/adducin_N_sf"/>
</dbReference>
<dbReference type="GO" id="GO:0005829">
    <property type="term" value="C:cytosol"/>
    <property type="evidence" value="ECO:0007669"/>
    <property type="project" value="TreeGrafter"/>
</dbReference>
<dbReference type="Proteomes" id="UP000024942">
    <property type="component" value="Unassembled WGS sequence"/>
</dbReference>
<proteinExistence type="predicted"/>
<organism evidence="4 5">
    <name type="scientific">Hyphomonas oceanitis SCH89</name>
    <dbReference type="NCBI Taxonomy" id="1280953"/>
    <lineage>
        <taxon>Bacteria</taxon>
        <taxon>Pseudomonadati</taxon>
        <taxon>Pseudomonadota</taxon>
        <taxon>Alphaproteobacteria</taxon>
        <taxon>Hyphomonadales</taxon>
        <taxon>Hyphomonadaceae</taxon>
        <taxon>Hyphomonas</taxon>
    </lineage>
</organism>
<sequence length="218" mass="23559">MDKALESKLREQITEVMQAMDARGLNRGTSGNVSARLGSSLLVTPTGIPPSALQPEHIVLVDAEGHFDQDGMRPSSEWRMHQQLLALRPDVNAVVHCHSRHATMLSCAHREIPPMHYMVAVSGGASIPVAPYATFGSAELAESVIATLDGRYAALMANHGQVVVAPSLKHALLITEEVEEQAAIYWGTLAIGGPSLLSDDEMARILDRFKTYGQKKQG</sequence>
<dbReference type="STRING" id="1280953.HOC_13564"/>
<protein>
    <submittedName>
        <fullName evidence="4">Putative L-ribulose-5-phosphate 4-epimerase</fullName>
    </submittedName>
</protein>
<dbReference type="InterPro" id="IPR001303">
    <property type="entry name" value="Aldolase_II/adducin_N"/>
</dbReference>
<dbReference type="RefSeq" id="WP_035539487.1">
    <property type="nucleotide sequence ID" value="NZ_ARYL01000021.1"/>
</dbReference>
<dbReference type="PATRIC" id="fig|1280953.3.peg.2728"/>
<dbReference type="SUPFAM" id="SSF53639">
    <property type="entry name" value="AraD/HMP-PK domain-like"/>
    <property type="match status" value="1"/>
</dbReference>
<keyword evidence="2" id="KW-0456">Lyase</keyword>
<dbReference type="GO" id="GO:0019323">
    <property type="term" value="P:pentose catabolic process"/>
    <property type="evidence" value="ECO:0007669"/>
    <property type="project" value="TreeGrafter"/>
</dbReference>
<evidence type="ECO:0000259" key="3">
    <source>
        <dbReference type="SMART" id="SM01007"/>
    </source>
</evidence>
<dbReference type="EMBL" id="ARYL01000021">
    <property type="protein sequence ID" value="KDA01803.1"/>
    <property type="molecule type" value="Genomic_DNA"/>
</dbReference>
<evidence type="ECO:0000256" key="2">
    <source>
        <dbReference type="ARBA" id="ARBA00023239"/>
    </source>
</evidence>
<gene>
    <name evidence="4" type="ORF">HOC_13564</name>
</gene>
<evidence type="ECO:0000313" key="5">
    <source>
        <dbReference type="Proteomes" id="UP000024942"/>
    </source>
</evidence>
<dbReference type="Gene3D" id="3.40.225.10">
    <property type="entry name" value="Class II aldolase/adducin N-terminal domain"/>
    <property type="match status" value="1"/>
</dbReference>
<dbReference type="Pfam" id="PF00596">
    <property type="entry name" value="Aldolase_II"/>
    <property type="match status" value="1"/>
</dbReference>
<dbReference type="PANTHER" id="PTHR22789">
    <property type="entry name" value="FUCULOSE PHOSPHATE ALDOLASE"/>
    <property type="match status" value="1"/>
</dbReference>
<dbReference type="eggNOG" id="COG0235">
    <property type="taxonomic scope" value="Bacteria"/>
</dbReference>
<dbReference type="GO" id="GO:0016832">
    <property type="term" value="F:aldehyde-lyase activity"/>
    <property type="evidence" value="ECO:0007669"/>
    <property type="project" value="TreeGrafter"/>
</dbReference>
<name>A0A059G5R1_9PROT</name>
<dbReference type="PANTHER" id="PTHR22789:SF0">
    <property type="entry name" value="3-OXO-TETRONATE 4-PHOSPHATE DECARBOXYLASE-RELATED"/>
    <property type="match status" value="1"/>
</dbReference>
<dbReference type="SMART" id="SM01007">
    <property type="entry name" value="Aldolase_II"/>
    <property type="match status" value="1"/>
</dbReference>